<evidence type="ECO:0000256" key="3">
    <source>
        <dbReference type="ARBA" id="ARBA00011985"/>
    </source>
</evidence>
<dbReference type="InterPro" id="IPR052341">
    <property type="entry name" value="LOG_family_nucleotidases"/>
</dbReference>
<evidence type="ECO:0000259" key="19">
    <source>
        <dbReference type="Pfam" id="PF11892"/>
    </source>
</evidence>
<evidence type="ECO:0000256" key="9">
    <source>
        <dbReference type="ARBA" id="ARBA00052113"/>
    </source>
</evidence>
<name>A0A368NHI8_9GAMM</name>
<evidence type="ECO:0000256" key="15">
    <source>
        <dbReference type="ARBA" id="ARBA00082430"/>
    </source>
</evidence>
<dbReference type="InterPro" id="IPR049788">
    <property type="entry name" value="PpnN"/>
</dbReference>
<dbReference type="GO" id="GO:0047405">
    <property type="term" value="F:pyrimidine-5'-nucleotide nucleosidase activity"/>
    <property type="evidence" value="ECO:0007669"/>
    <property type="project" value="UniProtKB-EC"/>
</dbReference>
<dbReference type="Pfam" id="PF11892">
    <property type="entry name" value="PpnN_C"/>
    <property type="match status" value="1"/>
</dbReference>
<gene>
    <name evidence="21" type="ORF">DU002_13800</name>
</gene>
<comment type="catalytic activity">
    <reaction evidence="8">
        <text>GMP + H2O = guanine + D-ribose 5-phosphate</text>
        <dbReference type="Rhea" id="RHEA:52708"/>
        <dbReference type="ChEBI" id="CHEBI:15377"/>
        <dbReference type="ChEBI" id="CHEBI:16235"/>
        <dbReference type="ChEBI" id="CHEBI:58115"/>
        <dbReference type="ChEBI" id="CHEBI:78346"/>
    </reaction>
</comment>
<dbReference type="GO" id="GO:0008714">
    <property type="term" value="F:AMP nucleosidase activity"/>
    <property type="evidence" value="ECO:0007669"/>
    <property type="project" value="UniProtKB-EC"/>
</dbReference>
<comment type="caution">
    <text evidence="21">The sequence shown here is derived from an EMBL/GenBank/DDBJ whole genome shotgun (WGS) entry which is preliminary data.</text>
</comment>
<proteinExistence type="inferred from homology"/>
<dbReference type="Pfam" id="PF14793">
    <property type="entry name" value="DUF4478"/>
    <property type="match status" value="1"/>
</dbReference>
<dbReference type="SUPFAM" id="SSF102405">
    <property type="entry name" value="MCP/YpsA-like"/>
    <property type="match status" value="1"/>
</dbReference>
<evidence type="ECO:0000259" key="20">
    <source>
        <dbReference type="Pfam" id="PF14793"/>
    </source>
</evidence>
<comment type="catalytic activity">
    <reaction evidence="10">
        <text>CMP + H2O = cytosine + D-ribose 5-phosphate</text>
        <dbReference type="Rhea" id="RHEA:30075"/>
        <dbReference type="ChEBI" id="CHEBI:15377"/>
        <dbReference type="ChEBI" id="CHEBI:16040"/>
        <dbReference type="ChEBI" id="CHEBI:60377"/>
        <dbReference type="ChEBI" id="CHEBI:78346"/>
        <dbReference type="EC" id="3.2.2.10"/>
    </reaction>
</comment>
<evidence type="ECO:0000256" key="6">
    <source>
        <dbReference type="ARBA" id="ARBA00050093"/>
    </source>
</evidence>
<evidence type="ECO:0000256" key="17">
    <source>
        <dbReference type="ARBA" id="ARBA00083539"/>
    </source>
</evidence>
<comment type="catalytic activity">
    <reaction evidence="6">
        <text>dTMP + H2O = 2-deoxy-D-ribose 5-phosphate + thymine</text>
        <dbReference type="Rhea" id="RHEA:52712"/>
        <dbReference type="ChEBI" id="CHEBI:15377"/>
        <dbReference type="ChEBI" id="CHEBI:17821"/>
        <dbReference type="ChEBI" id="CHEBI:62877"/>
        <dbReference type="ChEBI" id="CHEBI:63528"/>
    </reaction>
</comment>
<protein>
    <recommendedName>
        <fullName evidence="13">Pyrimidine/purine nucleotide 5'-monophosphate nucleosidase</fullName>
        <ecNumber evidence="12">3.2.2.10</ecNumber>
        <ecNumber evidence="3">3.2.2.4</ecNumber>
    </recommendedName>
    <alternativeName>
        <fullName evidence="5">AMP nucleosidase</fullName>
    </alternativeName>
    <alternativeName>
        <fullName evidence="16">CMP nucleosidase</fullName>
    </alternativeName>
    <alternativeName>
        <fullName evidence="15">GMP nucleosidase</fullName>
    </alternativeName>
    <alternativeName>
        <fullName evidence="17">IMP nucleosidase</fullName>
    </alternativeName>
    <alternativeName>
        <fullName evidence="18">UMP nucleosidase</fullName>
    </alternativeName>
    <alternativeName>
        <fullName evidence="14">dTMP nucleosidase</fullName>
    </alternativeName>
</protein>
<evidence type="ECO:0000256" key="7">
    <source>
        <dbReference type="ARBA" id="ARBA00050647"/>
    </source>
</evidence>
<comment type="catalytic activity">
    <reaction evidence="7">
        <text>UMP + H2O = D-ribose 5-phosphate + uracil</text>
        <dbReference type="Rhea" id="RHEA:52704"/>
        <dbReference type="ChEBI" id="CHEBI:15377"/>
        <dbReference type="ChEBI" id="CHEBI:17568"/>
        <dbReference type="ChEBI" id="CHEBI:57865"/>
        <dbReference type="ChEBI" id="CHEBI:78346"/>
    </reaction>
</comment>
<dbReference type="Pfam" id="PF03641">
    <property type="entry name" value="Lysine_decarbox"/>
    <property type="match status" value="1"/>
</dbReference>
<reference evidence="21 22" key="1">
    <citation type="submission" date="2018-07" db="EMBL/GenBank/DDBJ databases">
        <title>Corallincola holothuriorum sp. nov., a new facultative anaerobe isolated from sea cucumber Apostichopus japonicus.</title>
        <authorList>
            <person name="Xia H."/>
        </authorList>
    </citation>
    <scope>NUCLEOTIDE SEQUENCE [LARGE SCALE GENOMIC DNA]</scope>
    <source>
        <strain evidence="21 22">C4</strain>
    </source>
</reference>
<dbReference type="RefSeq" id="WP_114338975.1">
    <property type="nucleotide sequence ID" value="NZ_QPID01000008.1"/>
</dbReference>
<evidence type="ECO:0000313" key="21">
    <source>
        <dbReference type="EMBL" id="RCU48851.1"/>
    </source>
</evidence>
<evidence type="ECO:0000256" key="14">
    <source>
        <dbReference type="ARBA" id="ARBA00078101"/>
    </source>
</evidence>
<dbReference type="InterPro" id="IPR021826">
    <property type="entry name" value="PpnN_C"/>
</dbReference>
<dbReference type="EMBL" id="QPID01000008">
    <property type="protein sequence ID" value="RCU48851.1"/>
    <property type="molecule type" value="Genomic_DNA"/>
</dbReference>
<dbReference type="Proteomes" id="UP000252558">
    <property type="component" value="Unassembled WGS sequence"/>
</dbReference>
<dbReference type="OrthoDB" id="9801098at2"/>
<evidence type="ECO:0000256" key="4">
    <source>
        <dbReference type="ARBA" id="ARBA00022801"/>
    </source>
</evidence>
<dbReference type="Gene3D" id="3.40.50.450">
    <property type="match status" value="1"/>
</dbReference>
<comment type="catalytic activity">
    <reaction evidence="9">
        <text>IMP + H2O = hypoxanthine + D-ribose 5-phosphate</text>
        <dbReference type="Rhea" id="RHEA:20469"/>
        <dbReference type="ChEBI" id="CHEBI:15377"/>
        <dbReference type="ChEBI" id="CHEBI:17368"/>
        <dbReference type="ChEBI" id="CHEBI:58053"/>
        <dbReference type="ChEBI" id="CHEBI:78346"/>
    </reaction>
</comment>
<evidence type="ECO:0000256" key="5">
    <source>
        <dbReference type="ARBA" id="ARBA00031983"/>
    </source>
</evidence>
<feature type="domain" description="Pyrimidine/purine nucleotide 5'-monophosphate nucleosidase C-terminal" evidence="19">
    <location>
        <begin position="330"/>
        <end position="449"/>
    </location>
</feature>
<dbReference type="PANTHER" id="PTHR43393">
    <property type="entry name" value="CYTOKININ RIBOSIDE 5'-MONOPHOSPHATE PHOSPHORIBOHYDROLASE"/>
    <property type="match status" value="1"/>
</dbReference>
<keyword evidence="22" id="KW-1185">Reference proteome</keyword>
<evidence type="ECO:0000256" key="2">
    <source>
        <dbReference type="ARBA" id="ARBA00006763"/>
    </source>
</evidence>
<evidence type="ECO:0000313" key="22">
    <source>
        <dbReference type="Proteomes" id="UP000252558"/>
    </source>
</evidence>
<comment type="catalytic activity">
    <reaction evidence="11">
        <text>a pyrimidine ribonucleoside 5'-phosphate + H2O = a pyrimidine nucleobase + D-ribose 5-phosphate</text>
        <dbReference type="Rhea" id="RHEA:13425"/>
        <dbReference type="ChEBI" id="CHEBI:15377"/>
        <dbReference type="ChEBI" id="CHEBI:26432"/>
        <dbReference type="ChEBI" id="CHEBI:78346"/>
        <dbReference type="ChEBI" id="CHEBI:138238"/>
        <dbReference type="EC" id="3.2.2.10"/>
    </reaction>
</comment>
<dbReference type="FunFam" id="3.40.50.450:FF:000007">
    <property type="entry name" value="LOG family protein ygdH"/>
    <property type="match status" value="1"/>
</dbReference>
<dbReference type="InterPro" id="IPR027820">
    <property type="entry name" value="PpnN_N"/>
</dbReference>
<evidence type="ECO:0000256" key="12">
    <source>
        <dbReference type="ARBA" id="ARBA00066754"/>
    </source>
</evidence>
<dbReference type="InterPro" id="IPR037153">
    <property type="entry name" value="PpnN-like_sf"/>
</dbReference>
<evidence type="ECO:0000256" key="18">
    <source>
        <dbReference type="ARBA" id="ARBA00083890"/>
    </source>
</evidence>
<evidence type="ECO:0000256" key="10">
    <source>
        <dbReference type="ARBA" id="ARBA00052189"/>
    </source>
</evidence>
<organism evidence="21 22">
    <name type="scientific">Corallincola holothuriorum</name>
    <dbReference type="NCBI Taxonomy" id="2282215"/>
    <lineage>
        <taxon>Bacteria</taxon>
        <taxon>Pseudomonadati</taxon>
        <taxon>Pseudomonadota</taxon>
        <taxon>Gammaproteobacteria</taxon>
        <taxon>Alteromonadales</taxon>
        <taxon>Psychromonadaceae</taxon>
        <taxon>Corallincola</taxon>
    </lineage>
</organism>
<evidence type="ECO:0000256" key="1">
    <source>
        <dbReference type="ARBA" id="ARBA00000274"/>
    </source>
</evidence>
<comment type="catalytic activity">
    <reaction evidence="1">
        <text>AMP + H2O = D-ribose 5-phosphate + adenine</text>
        <dbReference type="Rhea" id="RHEA:20129"/>
        <dbReference type="ChEBI" id="CHEBI:15377"/>
        <dbReference type="ChEBI" id="CHEBI:16708"/>
        <dbReference type="ChEBI" id="CHEBI:78346"/>
        <dbReference type="ChEBI" id="CHEBI:456215"/>
        <dbReference type="EC" id="3.2.2.4"/>
    </reaction>
</comment>
<dbReference type="NCBIfam" id="NF038390">
    <property type="entry name" value="Nsidase_PpnN"/>
    <property type="match status" value="1"/>
</dbReference>
<comment type="similarity">
    <text evidence="2">Belongs to the LOG family.</text>
</comment>
<dbReference type="FunFam" id="3.30.1850.10:FF:000001">
    <property type="entry name" value="LOG family protein YgdH"/>
    <property type="match status" value="1"/>
</dbReference>
<sequence length="451" mass="50101">MITQISPSGSMELLSPLEVERLKASSTSQLYRLYRNCSLAVLNSGSKTDSSKETLERYKSFDINVLRRERGVKIELINPPEEAIVDGEIIRGIQEHLFSVLRDIVYVSDRYQNNAYINLTNSQHLTHVVFDILRNAGALHSQSDPNMVVCWGGHSISDIEHQYTLEVGHALGLRQLNVCTGCGPGAMEGPMRGAAISHAKQRVRNGRYLGLTEPSIIAAEPPNSIVNELVILPDIEKRLEAFVRVAHGIIIFPGGVGTAEELLYLLGILLNEENAKQPFPIVLTGPVESAEYFHQIDQFVGATLGPEAQNKYRIVIGDPSLAARVLKESMPDVRAYRKTIGDAYHFNWSLKIEPEFQLPFEPTHDNIAALNLHKDQNKAALAADLRRAFSAIVAGNVKAEGMKAIEKHGPFEINGDPMLMKMLDKLLRAFVEQQRMKLPGSDYVPCYTVRA</sequence>
<accession>A0A368NHI8</accession>
<dbReference type="InterPro" id="IPR031100">
    <property type="entry name" value="LOG_fam"/>
</dbReference>
<dbReference type="AlphaFoldDB" id="A0A368NHI8"/>
<feature type="domain" description="Pyrimidine/purine nucleotide 5'-monophosphate nucleosidase N-terminal" evidence="20">
    <location>
        <begin position="3"/>
        <end position="110"/>
    </location>
</feature>
<dbReference type="EC" id="3.2.2.4" evidence="3"/>
<dbReference type="GO" id="GO:0005829">
    <property type="term" value="C:cytosol"/>
    <property type="evidence" value="ECO:0007669"/>
    <property type="project" value="TreeGrafter"/>
</dbReference>
<dbReference type="PANTHER" id="PTHR43393:SF1">
    <property type="entry name" value="PYRIMIDINE_PURINE NUCLEOTIDE 5'-MONOPHOSPHATE NUCLEOSIDASE"/>
    <property type="match status" value="1"/>
</dbReference>
<evidence type="ECO:0000256" key="16">
    <source>
        <dbReference type="ARBA" id="ARBA00082596"/>
    </source>
</evidence>
<evidence type="ECO:0000256" key="11">
    <source>
        <dbReference type="ARBA" id="ARBA00052586"/>
    </source>
</evidence>
<dbReference type="Gene3D" id="3.30.1850.10">
    <property type="entry name" value="MoCo carrier protein-like"/>
    <property type="match status" value="1"/>
</dbReference>
<keyword evidence="4" id="KW-0378">Hydrolase</keyword>
<evidence type="ECO:0000256" key="13">
    <source>
        <dbReference type="ARBA" id="ARBA00073719"/>
    </source>
</evidence>
<dbReference type="EC" id="3.2.2.10" evidence="12"/>
<evidence type="ECO:0000256" key="8">
    <source>
        <dbReference type="ARBA" id="ARBA00051083"/>
    </source>
</evidence>